<dbReference type="Proteomes" id="UP000550401">
    <property type="component" value="Unassembled WGS sequence"/>
</dbReference>
<dbReference type="AlphaFoldDB" id="A0A839EZ59"/>
<protein>
    <submittedName>
        <fullName evidence="1">Uncharacterized protein</fullName>
    </submittedName>
</protein>
<name>A0A839EZ59_9GAMM</name>
<evidence type="ECO:0000313" key="2">
    <source>
        <dbReference type="Proteomes" id="UP000550401"/>
    </source>
</evidence>
<proteinExistence type="predicted"/>
<comment type="caution">
    <text evidence="1">The sequence shown here is derived from an EMBL/GenBank/DDBJ whole genome shotgun (WGS) entry which is preliminary data.</text>
</comment>
<dbReference type="RefSeq" id="WP_182533042.1">
    <property type="nucleotide sequence ID" value="NZ_JACGXL010000012.1"/>
</dbReference>
<gene>
    <name evidence="1" type="ORF">FHW12_004254</name>
</gene>
<evidence type="ECO:0000313" key="1">
    <source>
        <dbReference type="EMBL" id="MBA8890007.1"/>
    </source>
</evidence>
<organism evidence="1 2">
    <name type="scientific">Dokdonella fugitiva</name>
    <dbReference type="NCBI Taxonomy" id="328517"/>
    <lineage>
        <taxon>Bacteria</taxon>
        <taxon>Pseudomonadati</taxon>
        <taxon>Pseudomonadota</taxon>
        <taxon>Gammaproteobacteria</taxon>
        <taxon>Lysobacterales</taxon>
        <taxon>Rhodanobacteraceae</taxon>
        <taxon>Dokdonella</taxon>
    </lineage>
</organism>
<sequence>MAITARQIWAKTSFFQVDFEEDQQTNPGRFGRAFAYWLAEQFQARGETVQEVLPEDWGWCVMLTRKPYMLWVGCANRSGSIDEWGAFVAAEPGFLQRLFSWHDTRLTVDRIDQILHEIMQQIPGAGKIWIE</sequence>
<dbReference type="EMBL" id="JACGXL010000012">
    <property type="protein sequence ID" value="MBA8890007.1"/>
    <property type="molecule type" value="Genomic_DNA"/>
</dbReference>
<accession>A0A839EZ59</accession>
<keyword evidence="2" id="KW-1185">Reference proteome</keyword>
<reference evidence="1 2" key="1">
    <citation type="submission" date="2020-07" db="EMBL/GenBank/DDBJ databases">
        <title>Genomic Encyclopedia of Type Strains, Phase IV (KMG-V): Genome sequencing to study the core and pangenomes of soil and plant-associated prokaryotes.</title>
        <authorList>
            <person name="Whitman W."/>
        </authorList>
    </citation>
    <scope>NUCLEOTIDE SEQUENCE [LARGE SCALE GENOMIC DNA]</scope>
    <source>
        <strain evidence="1 2">RH2WT43</strain>
    </source>
</reference>